<dbReference type="GO" id="GO:0006397">
    <property type="term" value="P:mRNA processing"/>
    <property type="evidence" value="ECO:0007669"/>
    <property type="project" value="InterPro"/>
</dbReference>
<dbReference type="GO" id="GO:0003723">
    <property type="term" value="F:RNA binding"/>
    <property type="evidence" value="ECO:0007669"/>
    <property type="project" value="InterPro"/>
</dbReference>
<sequence length="148" mass="16419">MQSVMVKPSKAKKNLVQHNASGAAAGVAGPYGAIDQKLYVGNHHFNMTESQLKWHEMVVYLSSPTACPKPVSVFSASTLSITLSRTIKRRNLHLHRLRDALSRSHRLLRRLPLVSNDLPFRLWSFISGGPLSQTLCLVSPNNSLTHPQ</sequence>
<gene>
    <name evidence="1" type="ORF">RJT34_03702</name>
</gene>
<comment type="caution">
    <text evidence="1">The sequence shown here is derived from an EMBL/GenBank/DDBJ whole genome shotgun (WGS) entry which is preliminary data.</text>
</comment>
<keyword evidence="2" id="KW-1185">Reference proteome</keyword>
<evidence type="ECO:0000313" key="1">
    <source>
        <dbReference type="EMBL" id="KAK7318993.1"/>
    </source>
</evidence>
<accession>A0AAN9Q5C2</accession>
<dbReference type="AlphaFoldDB" id="A0AAN9Q5C2"/>
<name>A0AAN9Q5C2_CLITE</name>
<proteinExistence type="predicted"/>
<dbReference type="PANTHER" id="PTHR48036">
    <property type="entry name" value="SPLICING FACTOR (PAD-1), PUTATIVE (AFU_ORTHOLOGUE AFUA_1G15810)-RELATED"/>
    <property type="match status" value="1"/>
</dbReference>
<dbReference type="Proteomes" id="UP001359559">
    <property type="component" value="Unassembled WGS sequence"/>
</dbReference>
<reference evidence="1 2" key="1">
    <citation type="submission" date="2024-01" db="EMBL/GenBank/DDBJ databases">
        <title>The genomes of 5 underutilized Papilionoideae crops provide insights into root nodulation and disease resistance.</title>
        <authorList>
            <person name="Yuan L."/>
        </authorList>
    </citation>
    <scope>NUCLEOTIDE SEQUENCE [LARGE SCALE GENOMIC DNA]</scope>
    <source>
        <strain evidence="1">LY-2023</strain>
        <tissue evidence="1">Leaf</tissue>
    </source>
</reference>
<protein>
    <submittedName>
        <fullName evidence="1">Uncharacterized protein</fullName>
    </submittedName>
</protein>
<organism evidence="1 2">
    <name type="scientific">Clitoria ternatea</name>
    <name type="common">Butterfly pea</name>
    <dbReference type="NCBI Taxonomy" id="43366"/>
    <lineage>
        <taxon>Eukaryota</taxon>
        <taxon>Viridiplantae</taxon>
        <taxon>Streptophyta</taxon>
        <taxon>Embryophyta</taxon>
        <taxon>Tracheophyta</taxon>
        <taxon>Spermatophyta</taxon>
        <taxon>Magnoliopsida</taxon>
        <taxon>eudicotyledons</taxon>
        <taxon>Gunneridae</taxon>
        <taxon>Pentapetalae</taxon>
        <taxon>rosids</taxon>
        <taxon>fabids</taxon>
        <taxon>Fabales</taxon>
        <taxon>Fabaceae</taxon>
        <taxon>Papilionoideae</taxon>
        <taxon>50 kb inversion clade</taxon>
        <taxon>NPAAA clade</taxon>
        <taxon>indigoferoid/millettioid clade</taxon>
        <taxon>Phaseoleae</taxon>
        <taxon>Clitoria</taxon>
    </lineage>
</organism>
<evidence type="ECO:0000313" key="2">
    <source>
        <dbReference type="Proteomes" id="UP001359559"/>
    </source>
</evidence>
<dbReference type="GO" id="GO:0005634">
    <property type="term" value="C:nucleus"/>
    <property type="evidence" value="ECO:0007669"/>
    <property type="project" value="InterPro"/>
</dbReference>
<dbReference type="EMBL" id="JAYKXN010000001">
    <property type="protein sequence ID" value="KAK7318993.1"/>
    <property type="molecule type" value="Genomic_DNA"/>
</dbReference>
<dbReference type="InterPro" id="IPR006509">
    <property type="entry name" value="RBM39_SF"/>
</dbReference>